<evidence type="ECO:0000313" key="3">
    <source>
        <dbReference type="Proteomes" id="UP000526302"/>
    </source>
</evidence>
<keyword evidence="1" id="KW-0812">Transmembrane</keyword>
<gene>
    <name evidence="2" type="ORF">GX950_02255</name>
</gene>
<protein>
    <submittedName>
        <fullName evidence="2">Uncharacterized protein</fullName>
    </submittedName>
</protein>
<proteinExistence type="predicted"/>
<feature type="transmembrane region" description="Helical" evidence="1">
    <location>
        <begin position="530"/>
        <end position="553"/>
    </location>
</feature>
<evidence type="ECO:0000256" key="1">
    <source>
        <dbReference type="SAM" id="Phobius"/>
    </source>
</evidence>
<dbReference type="EMBL" id="JAAZKV010000018">
    <property type="protein sequence ID" value="NMA44610.1"/>
    <property type="molecule type" value="Genomic_DNA"/>
</dbReference>
<keyword evidence="1" id="KW-0472">Membrane</keyword>
<accession>A0A7K4BZC6</accession>
<comment type="caution">
    <text evidence="2">The sequence shown here is derived from an EMBL/GenBank/DDBJ whole genome shotgun (WGS) entry which is preliminary data.</text>
</comment>
<organism evidence="2 3">
    <name type="scientific">Candidatus Iainarchaeum sp</name>
    <dbReference type="NCBI Taxonomy" id="3101447"/>
    <lineage>
        <taxon>Archaea</taxon>
        <taxon>Candidatus Iainarchaeota</taxon>
        <taxon>Candidatus Iainarchaeia</taxon>
        <taxon>Candidatus Iainarchaeales</taxon>
        <taxon>Candidatus Iainarchaeaceae</taxon>
        <taxon>Candidatus Iainarchaeum</taxon>
    </lineage>
</organism>
<dbReference type="Proteomes" id="UP000526302">
    <property type="component" value="Unassembled WGS sequence"/>
</dbReference>
<keyword evidence="1" id="KW-1133">Transmembrane helix</keyword>
<evidence type="ECO:0000313" key="2">
    <source>
        <dbReference type="EMBL" id="NMA44610.1"/>
    </source>
</evidence>
<name>A0A7K4BZC6_9ARCH</name>
<reference evidence="2 3" key="1">
    <citation type="journal article" date="2020" name="Biotechnol. Biofuels">
        <title>New insights from the biogas microbiome by comprehensive genome-resolved metagenomics of nearly 1600 species originating from multiple anaerobic digesters.</title>
        <authorList>
            <person name="Campanaro S."/>
            <person name="Treu L."/>
            <person name="Rodriguez-R L.M."/>
            <person name="Kovalovszki A."/>
            <person name="Ziels R.M."/>
            <person name="Maus I."/>
            <person name="Zhu X."/>
            <person name="Kougias P.G."/>
            <person name="Basile A."/>
            <person name="Luo G."/>
            <person name="Schluter A."/>
            <person name="Konstantinidis K.T."/>
            <person name="Angelidaki I."/>
        </authorList>
    </citation>
    <scope>NUCLEOTIDE SEQUENCE [LARGE SCALE GENOMIC DNA]</scope>
    <source>
        <strain evidence="2">AS22ysBPME_79</strain>
    </source>
</reference>
<dbReference type="AlphaFoldDB" id="A0A7K4BZC6"/>
<sequence>MNYKKYLVFGLVILLLCPQFFAMYTSEDITWNGFVEIFFDNETFDSSSEITGSIFVNNIEDYPIIGGRLVLQVVEINPNQSNDSLKENIVYETSVDNIWIIPVYGKKIEFKLPKLSGGNYRLDTYFWVLKSKMVGSSAILYNPISKNFSVKGPEKSKVVILRDKTYFGNNVKDQVGFPAIGGKEFSGKIFIKNESSKEKKDLSLIVTICDWASAFCNEEIITKEIKINNILANEEKEIDVSLIAPKIPSAYEINLKLVGDGSIESIYKNRVIVTGPTAKLRKIFMTGIENENYGFTATFTGSPDHFTYPVFENFEIKFELYNLNKKLEEKSETINKLSTTELDSKYFKVDSKEFDKACVLITKENIVYEKECFEINLKELKNSYESVYPTLVDVEWNYNEDNEVLEIVLKKDLINAKIILLSEDRTIFEKKVVGKVNKYSTTFSTPKRTILLLVDDLDALIQQSFTLSLDPKVDLTKSVADDFSQEKTICSGSMCPNGYICSGQTYNTDEGVCCPTECIKQTEYDSQESLIPNILFVSIIFLVIAIFVAFSTFKKVKK</sequence>